<dbReference type="CDD" id="cd01301">
    <property type="entry name" value="rDP_like"/>
    <property type="match status" value="1"/>
</dbReference>
<keyword evidence="3" id="KW-1185">Reference proteome</keyword>
<dbReference type="SUPFAM" id="SSF51556">
    <property type="entry name" value="Metallo-dependent hydrolases"/>
    <property type="match status" value="1"/>
</dbReference>
<protein>
    <submittedName>
        <fullName evidence="2">Dipeptidase</fullName>
        <ecNumber evidence="2">3.4.13.19</ecNumber>
    </submittedName>
</protein>
<feature type="chain" id="PRO_5047218403" evidence="1">
    <location>
        <begin position="21"/>
        <end position="419"/>
    </location>
</feature>
<accession>A0ABU0W896</accession>
<reference evidence="2 3" key="1">
    <citation type="submission" date="2023-08" db="EMBL/GenBank/DDBJ databases">
        <title>Whole-genome sequencing of halo(alkali)philic microorganisms from hypersaline lakes.</title>
        <authorList>
            <person name="Sorokin D.Y."/>
            <person name="Abbas B."/>
            <person name="Merkel A.Y."/>
        </authorList>
    </citation>
    <scope>NUCLEOTIDE SEQUENCE [LARGE SCALE GENOMIC DNA]</scope>
    <source>
        <strain evidence="2 3">AB-CW4</strain>
    </source>
</reference>
<evidence type="ECO:0000313" key="2">
    <source>
        <dbReference type="EMBL" id="MDQ2069973.1"/>
    </source>
</evidence>
<keyword evidence="2" id="KW-0645">Protease</keyword>
<dbReference type="Proteomes" id="UP001239019">
    <property type="component" value="Unassembled WGS sequence"/>
</dbReference>
<dbReference type="PANTHER" id="PTHR10443:SF12">
    <property type="entry name" value="DIPEPTIDASE"/>
    <property type="match status" value="1"/>
</dbReference>
<proteinExistence type="predicted"/>
<dbReference type="InterPro" id="IPR008257">
    <property type="entry name" value="Pept_M19"/>
</dbReference>
<feature type="signal peptide" evidence="1">
    <location>
        <begin position="1"/>
        <end position="20"/>
    </location>
</feature>
<comment type="caution">
    <text evidence="2">The sequence shown here is derived from an EMBL/GenBank/DDBJ whole genome shotgun (WGS) entry which is preliminary data.</text>
</comment>
<evidence type="ECO:0000313" key="3">
    <source>
        <dbReference type="Proteomes" id="UP001239019"/>
    </source>
</evidence>
<organism evidence="2 3">
    <name type="scientific">Natronospira bacteriovora</name>
    <dbReference type="NCBI Taxonomy" id="3069753"/>
    <lineage>
        <taxon>Bacteria</taxon>
        <taxon>Pseudomonadati</taxon>
        <taxon>Pseudomonadota</taxon>
        <taxon>Gammaproteobacteria</taxon>
        <taxon>Natronospirales</taxon>
        <taxon>Natronospiraceae</taxon>
        <taxon>Natronospira</taxon>
    </lineage>
</organism>
<dbReference type="PANTHER" id="PTHR10443">
    <property type="entry name" value="MICROSOMAL DIPEPTIDASE"/>
    <property type="match status" value="1"/>
</dbReference>
<dbReference type="InterPro" id="IPR032466">
    <property type="entry name" value="Metal_Hydrolase"/>
</dbReference>
<keyword evidence="2" id="KW-0224">Dipeptidase</keyword>
<dbReference type="PROSITE" id="PS51365">
    <property type="entry name" value="RENAL_DIPEPTIDASE_2"/>
    <property type="match status" value="1"/>
</dbReference>
<dbReference type="Pfam" id="PF01244">
    <property type="entry name" value="Peptidase_M19"/>
    <property type="match status" value="1"/>
</dbReference>
<name>A0ABU0W896_9GAMM</name>
<sequence>MRYCLSALFLLLLSASPLLAEEAEERDYRAEAIEILESVPLIDGHNDVPWQYRQRVDNRIARINIAVDTSEMEPPMHTDIPRLRQGRVGGQFWSIYVSPDMPGAEATKAQLEQIDVARRMIARNEDLQFVTTADEVEEAFADSRIASLLGIEGGHVLDNSIATLRTFYALGARYMTLTHWQNNDWADSATDDPRHGGLTDFGRAIVGEMNRIGMLVDLSHVAPSTMHDTLDVTHSPVIFSHSSAMGVTPHPRNVPDDVLDRLPENGGIVMVTFVPSFVNEQVRQHGAERQAQQARLASLHIGDPGARERAMGEWDAANPAPRATLNDVADHIDYIRDRVGADYIGIGGDFDGITTVPDGLEDVSTYPALFAELLRRGYEREELEKIAGLNLLRVMRANEAYKASVSERRPTDVRIEDFQ</sequence>
<evidence type="ECO:0000256" key="1">
    <source>
        <dbReference type="SAM" id="SignalP"/>
    </source>
</evidence>
<dbReference type="RefSeq" id="WP_306728473.1">
    <property type="nucleotide sequence ID" value="NZ_JAVDDT010000005.1"/>
</dbReference>
<dbReference type="EMBL" id="JAVDDT010000005">
    <property type="protein sequence ID" value="MDQ2069973.1"/>
    <property type="molecule type" value="Genomic_DNA"/>
</dbReference>
<gene>
    <name evidence="2" type="ORF">RBH19_08810</name>
</gene>
<dbReference type="Gene3D" id="3.20.20.140">
    <property type="entry name" value="Metal-dependent hydrolases"/>
    <property type="match status" value="1"/>
</dbReference>
<dbReference type="EC" id="3.4.13.19" evidence="2"/>
<keyword evidence="1" id="KW-0732">Signal</keyword>
<dbReference type="GO" id="GO:0016805">
    <property type="term" value="F:dipeptidase activity"/>
    <property type="evidence" value="ECO:0007669"/>
    <property type="project" value="UniProtKB-KW"/>
</dbReference>
<keyword evidence="2" id="KW-0378">Hydrolase</keyword>